<gene>
    <name evidence="1" type="ORF">ENK44_13890</name>
</gene>
<name>A0A7V4WWC8_CALAY</name>
<dbReference type="EMBL" id="DRQG01000131">
    <property type="protein sequence ID" value="HGY56793.1"/>
    <property type="molecule type" value="Genomic_DNA"/>
</dbReference>
<dbReference type="AlphaFoldDB" id="A0A7V4WWC8"/>
<reference evidence="1" key="1">
    <citation type="journal article" date="2020" name="mSystems">
        <title>Genome- and Community-Level Interaction Insights into Carbon Utilization and Element Cycling Functions of Hydrothermarchaeota in Hydrothermal Sediment.</title>
        <authorList>
            <person name="Zhou Z."/>
            <person name="Liu Y."/>
            <person name="Xu W."/>
            <person name="Pan J."/>
            <person name="Luo Z.H."/>
            <person name="Li M."/>
        </authorList>
    </citation>
    <scope>NUCLEOTIDE SEQUENCE [LARGE SCALE GENOMIC DNA]</scope>
    <source>
        <strain evidence="1">HyVt-577</strain>
    </source>
</reference>
<dbReference type="Pfam" id="PF21842">
    <property type="entry name" value="DUF6901"/>
    <property type="match status" value="1"/>
</dbReference>
<proteinExistence type="predicted"/>
<protein>
    <submittedName>
        <fullName evidence="1">Uncharacterized protein</fullName>
    </submittedName>
</protein>
<sequence>MSEQLTFDYEFTFQSGRKSRFLISLDRTSLKYIPPEEPVTAEWARLENHRCANCTLSTADHPWCPIALNLVDILPEFMDVFSYEKVDVTVKIDQRTYSTNTSIQQALSSMLGIYMVSSGCPIMSKLRPMVRFHLPFASVEETIYRSVSTYLLGQYFRHIRGEQGDWDLKGLIQIYENIQQVNLDMAERLRSIPAKDANVNALIVLDVFAKELPHNIQDSLKRLEYLFAEQTE</sequence>
<dbReference type="Proteomes" id="UP000885779">
    <property type="component" value="Unassembled WGS sequence"/>
</dbReference>
<organism evidence="1">
    <name type="scientific">Caldithrix abyssi</name>
    <dbReference type="NCBI Taxonomy" id="187145"/>
    <lineage>
        <taxon>Bacteria</taxon>
        <taxon>Pseudomonadati</taxon>
        <taxon>Calditrichota</taxon>
        <taxon>Calditrichia</taxon>
        <taxon>Calditrichales</taxon>
        <taxon>Calditrichaceae</taxon>
        <taxon>Caldithrix</taxon>
    </lineage>
</organism>
<comment type="caution">
    <text evidence="1">The sequence shown here is derived from an EMBL/GenBank/DDBJ whole genome shotgun (WGS) entry which is preliminary data.</text>
</comment>
<dbReference type="InterPro" id="IPR054196">
    <property type="entry name" value="DUF6901"/>
</dbReference>
<evidence type="ECO:0000313" key="1">
    <source>
        <dbReference type="EMBL" id="HGY56793.1"/>
    </source>
</evidence>
<accession>A0A7V4WWC8</accession>